<gene>
    <name evidence="9" type="ORF">AAFC00_000411</name>
</gene>
<keyword evidence="10" id="KW-1185">Reference proteome</keyword>
<comment type="similarity">
    <text evidence="1 6">Belongs to the ATG17 family.</text>
</comment>
<evidence type="ECO:0000256" key="6">
    <source>
        <dbReference type="RuleBase" id="RU368080"/>
    </source>
</evidence>
<evidence type="ECO:0000313" key="10">
    <source>
        <dbReference type="Proteomes" id="UP001562354"/>
    </source>
</evidence>
<evidence type="ECO:0000256" key="4">
    <source>
        <dbReference type="ARBA" id="ARBA00023006"/>
    </source>
</evidence>
<keyword evidence="5" id="KW-0472">Membrane</keyword>
<reference evidence="9 10" key="1">
    <citation type="submission" date="2024-07" db="EMBL/GenBank/DDBJ databases">
        <title>Draft sequence of the Neodothiora populina.</title>
        <authorList>
            <person name="Drown D.D."/>
            <person name="Schuette U.S."/>
            <person name="Buechlein A.B."/>
            <person name="Rusch D.R."/>
            <person name="Winton L.W."/>
            <person name="Adams G.A."/>
        </authorList>
    </citation>
    <scope>NUCLEOTIDE SEQUENCE [LARGE SCALE GENOMIC DNA]</scope>
    <source>
        <strain evidence="9 10">CPC 39397</strain>
    </source>
</reference>
<dbReference type="EMBL" id="JBFMKM010000009">
    <property type="protein sequence ID" value="KAL1303964.1"/>
    <property type="molecule type" value="Genomic_DNA"/>
</dbReference>
<dbReference type="PANTHER" id="PTHR28005">
    <property type="entry name" value="AUTOPHAGY-RELATED PROTEIN 17"/>
    <property type="match status" value="1"/>
</dbReference>
<comment type="caution">
    <text evidence="9">The sequence shown here is derived from an EMBL/GenBank/DDBJ whole genome shotgun (WGS) entry which is preliminary data.</text>
</comment>
<name>A0ABR3PD92_9PEZI</name>
<comment type="subcellular location">
    <subcellularLocation>
        <location evidence="6">Cytoplasm</location>
    </subcellularLocation>
    <subcellularLocation>
        <location evidence="6">Preautophagosomal structure membrane</location>
        <topology evidence="6">Peripheral membrane protein</topology>
    </subcellularLocation>
</comment>
<evidence type="ECO:0000256" key="7">
    <source>
        <dbReference type="SAM" id="MobiDB-lite"/>
    </source>
</evidence>
<dbReference type="InterPro" id="IPR007240">
    <property type="entry name" value="Atg17"/>
</dbReference>
<feature type="region of interest" description="Disordered" evidence="7">
    <location>
        <begin position="1"/>
        <end position="20"/>
    </location>
</feature>
<proteinExistence type="inferred from homology"/>
<evidence type="ECO:0000256" key="2">
    <source>
        <dbReference type="ARBA" id="ARBA00013806"/>
    </source>
</evidence>
<dbReference type="Proteomes" id="UP001562354">
    <property type="component" value="Unassembled WGS sequence"/>
</dbReference>
<dbReference type="RefSeq" id="XP_069200239.1">
    <property type="nucleotide sequence ID" value="XM_069343828.1"/>
</dbReference>
<dbReference type="InterPro" id="IPR045326">
    <property type="entry name" value="ATG17-like_dom"/>
</dbReference>
<accession>A0ABR3PD92</accession>
<evidence type="ECO:0000259" key="8">
    <source>
        <dbReference type="Pfam" id="PF04108"/>
    </source>
</evidence>
<dbReference type="Pfam" id="PF04108">
    <property type="entry name" value="ATG17_like"/>
    <property type="match status" value="1"/>
</dbReference>
<evidence type="ECO:0000313" key="9">
    <source>
        <dbReference type="EMBL" id="KAL1303964.1"/>
    </source>
</evidence>
<evidence type="ECO:0000256" key="5">
    <source>
        <dbReference type="ARBA" id="ARBA00023136"/>
    </source>
</evidence>
<protein>
    <recommendedName>
        <fullName evidence="2 6">Autophagy-related protein 17</fullName>
    </recommendedName>
</protein>
<evidence type="ECO:0000256" key="3">
    <source>
        <dbReference type="ARBA" id="ARBA00022490"/>
    </source>
</evidence>
<organism evidence="9 10">
    <name type="scientific">Neodothiora populina</name>
    <dbReference type="NCBI Taxonomy" id="2781224"/>
    <lineage>
        <taxon>Eukaryota</taxon>
        <taxon>Fungi</taxon>
        <taxon>Dikarya</taxon>
        <taxon>Ascomycota</taxon>
        <taxon>Pezizomycotina</taxon>
        <taxon>Dothideomycetes</taxon>
        <taxon>Dothideomycetidae</taxon>
        <taxon>Dothideales</taxon>
        <taxon>Dothioraceae</taxon>
        <taxon>Neodothiora</taxon>
    </lineage>
</organism>
<evidence type="ECO:0000256" key="1">
    <source>
        <dbReference type="ARBA" id="ARBA00006259"/>
    </source>
</evidence>
<feature type="domain" description="Autophagy protein ATG17-like" evidence="8">
    <location>
        <begin position="38"/>
        <end position="472"/>
    </location>
</feature>
<keyword evidence="4 6" id="KW-0072">Autophagy</keyword>
<comment type="function">
    <text evidence="6">Autophagy-specific protein that functions in response to autophagy-inducing signals as a scaffold to recruit other ATG proteins to organize preautophagosomal structure (PAS) formation. Modulates the timing and magnitude of the autophagy response, such as the size of the sequestering vesicles. Plays particularly a role in pexophagy and nucleophagy.</text>
</comment>
<dbReference type="GeneID" id="95974114"/>
<dbReference type="PANTHER" id="PTHR28005:SF1">
    <property type="entry name" value="AUTOPHAGY-RELATED PROTEIN 17"/>
    <property type="match status" value="1"/>
</dbReference>
<sequence>MNASSPHGPSPSPPHSLHESETTNLERLVAYFVAAKRSLSATAHVYRANHLVDCSRSLVEECAFLGAKNAFLERRVNEEADTLAAVRDGLDNVARDAHDEFRVKVESIDIAHRKLIVTLDRLKGTVVDASLAAKNPSAFQDLTAASGSSTSSHGHSSPNIAPRTLHDFISEAGHQSLLDSLHLDIDSYNQASRTFQDTQTDFDESLASLADALHLAEDASPRARKRRATAKQEIDTEIPEPIPDLFQSLTTHATETASLLQSLIEHYDLCSTALKHTEGGGEAARAATGSSPDQTSLEGMDQSLFANEHREPITLDEKREMMDVLVTDAQEVDDVVLEIRDRLSEMESYLRELEQHTANARTQHHRLAAVLALLHQIGAGLGGRIVAARTFALHWTSVSEEMTAKMEDLTALTGIYKGFLTSYAHLLREVSRRQAAEAKVRRVLDEAKRKVDALCDQELELRKDFFRDVSDFMPRDIWADLEEAPRRYEWVAVDQPNLRKVLGLDEDNENDDDRANEDEYAAAPVFTATTTATEEENVGLGVDI</sequence>
<keyword evidence="3 6" id="KW-0963">Cytoplasm</keyword>